<comment type="caution">
    <text evidence="7">The sequence shown here is derived from an EMBL/GenBank/DDBJ whole genome shotgun (WGS) entry which is preliminary data.</text>
</comment>
<dbReference type="InterPro" id="IPR006685">
    <property type="entry name" value="MscS_channel_2nd"/>
</dbReference>
<dbReference type="Proteomes" id="UP001319080">
    <property type="component" value="Unassembled WGS sequence"/>
</dbReference>
<dbReference type="PANTHER" id="PTHR30566:SF25">
    <property type="entry name" value="INNER MEMBRANE PROTEIN"/>
    <property type="match status" value="1"/>
</dbReference>
<dbReference type="Pfam" id="PF00924">
    <property type="entry name" value="MS_channel_2nd"/>
    <property type="match status" value="1"/>
</dbReference>
<dbReference type="GO" id="GO:0016020">
    <property type="term" value="C:membrane"/>
    <property type="evidence" value="ECO:0007669"/>
    <property type="project" value="UniProtKB-SubCell"/>
</dbReference>
<keyword evidence="2 5" id="KW-0812">Transmembrane</keyword>
<feature type="transmembrane region" description="Helical" evidence="5">
    <location>
        <begin position="15"/>
        <end position="39"/>
    </location>
</feature>
<keyword evidence="4 5" id="KW-0472">Membrane</keyword>
<evidence type="ECO:0000256" key="3">
    <source>
        <dbReference type="ARBA" id="ARBA00022989"/>
    </source>
</evidence>
<reference evidence="7 8" key="1">
    <citation type="submission" date="2021-05" db="EMBL/GenBank/DDBJ databases">
        <title>A Polyphasic approach of four new species of the genus Ohtaekwangia: Ohtaekwangia histidinii sp. nov., Ohtaekwangia cretensis sp. nov., Ohtaekwangia indiensis sp. nov., Ohtaekwangia reichenbachii sp. nov. from diverse environment.</title>
        <authorList>
            <person name="Octaviana S."/>
        </authorList>
    </citation>
    <scope>NUCLEOTIDE SEQUENCE [LARGE SCALE GENOMIC DNA]</scope>
    <source>
        <strain evidence="7 8">PWU5</strain>
    </source>
</reference>
<name>A0AAP2GU62_9BACT</name>
<evidence type="ECO:0000313" key="7">
    <source>
        <dbReference type="EMBL" id="MBT1707142.1"/>
    </source>
</evidence>
<dbReference type="EMBL" id="JAHESE010000001">
    <property type="protein sequence ID" value="MBT1707142.1"/>
    <property type="molecule type" value="Genomic_DNA"/>
</dbReference>
<protein>
    <submittedName>
        <fullName evidence="7">Mechanosensitive ion channel family protein</fullName>
    </submittedName>
</protein>
<dbReference type="SUPFAM" id="SSF50182">
    <property type="entry name" value="Sm-like ribonucleoproteins"/>
    <property type="match status" value="1"/>
</dbReference>
<sequence length="368" mass="41602">MLDFTAQFSHFKHDVYNVLILLGTVVGVFLASYLLFKLVSVVVKRISGSSYALIHKRLSVPFRLLIAVIGLIVAQRFMYFHNISNYYVNKITYLLLIAALAGLLIKITEFVRDTLYERFDIQMANNLNERKIRTQIDFIQKIGTLFIGLIALAVMLMSFTRVRELGTSLIASAGIASVIIGFAAQKSIANLLAGLQIAFTQPIRLDDVVIVEGEWGRVEEITLTYVVLRIWDSRRLIVPISYFLEKPFQNWTRTSSDLLGTVFLSVDYTLPVDAVRLELVKILAQEDAKTLWDGRTAVVQVTDTTETTMQLRILISAATSGNAFDLRCIVRERIIAFITQHYPDALPKRRVDESSVNQADLKSSYNRP</sequence>
<dbReference type="PANTHER" id="PTHR30566">
    <property type="entry name" value="YNAI-RELATED MECHANOSENSITIVE ION CHANNEL"/>
    <property type="match status" value="1"/>
</dbReference>
<gene>
    <name evidence="7" type="ORF">KK062_02855</name>
</gene>
<dbReference type="Gene3D" id="2.30.30.60">
    <property type="match status" value="1"/>
</dbReference>
<keyword evidence="8" id="KW-1185">Reference proteome</keyword>
<evidence type="ECO:0000256" key="2">
    <source>
        <dbReference type="ARBA" id="ARBA00022692"/>
    </source>
</evidence>
<organism evidence="7 8">
    <name type="scientific">Dawidia cretensis</name>
    <dbReference type="NCBI Taxonomy" id="2782350"/>
    <lineage>
        <taxon>Bacteria</taxon>
        <taxon>Pseudomonadati</taxon>
        <taxon>Bacteroidota</taxon>
        <taxon>Cytophagia</taxon>
        <taxon>Cytophagales</taxon>
        <taxon>Chryseotaleaceae</taxon>
        <taxon>Dawidia</taxon>
    </lineage>
</organism>
<evidence type="ECO:0000256" key="4">
    <source>
        <dbReference type="ARBA" id="ARBA00023136"/>
    </source>
</evidence>
<feature type="transmembrane region" description="Helical" evidence="5">
    <location>
        <begin position="138"/>
        <end position="159"/>
    </location>
</feature>
<dbReference type="AlphaFoldDB" id="A0AAP2GU62"/>
<evidence type="ECO:0000256" key="1">
    <source>
        <dbReference type="ARBA" id="ARBA00004370"/>
    </source>
</evidence>
<dbReference type="InterPro" id="IPR010920">
    <property type="entry name" value="LSM_dom_sf"/>
</dbReference>
<proteinExistence type="predicted"/>
<feature type="transmembrane region" description="Helical" evidence="5">
    <location>
        <begin position="60"/>
        <end position="79"/>
    </location>
</feature>
<keyword evidence="3 5" id="KW-1133">Transmembrane helix</keyword>
<dbReference type="Gene3D" id="1.10.287.1260">
    <property type="match status" value="1"/>
</dbReference>
<dbReference type="InterPro" id="IPR023408">
    <property type="entry name" value="MscS_beta-dom_sf"/>
</dbReference>
<feature type="transmembrane region" description="Helical" evidence="5">
    <location>
        <begin position="165"/>
        <end position="184"/>
    </location>
</feature>
<comment type="subcellular location">
    <subcellularLocation>
        <location evidence="1">Membrane</location>
    </subcellularLocation>
</comment>
<evidence type="ECO:0000313" key="8">
    <source>
        <dbReference type="Proteomes" id="UP001319080"/>
    </source>
</evidence>
<feature type="transmembrane region" description="Helical" evidence="5">
    <location>
        <begin position="91"/>
        <end position="108"/>
    </location>
</feature>
<evidence type="ECO:0000256" key="5">
    <source>
        <dbReference type="SAM" id="Phobius"/>
    </source>
</evidence>
<dbReference type="GO" id="GO:0008381">
    <property type="term" value="F:mechanosensitive monoatomic ion channel activity"/>
    <property type="evidence" value="ECO:0007669"/>
    <property type="project" value="UniProtKB-ARBA"/>
</dbReference>
<accession>A0AAP2GU62</accession>
<evidence type="ECO:0000259" key="6">
    <source>
        <dbReference type="Pfam" id="PF00924"/>
    </source>
</evidence>
<feature type="domain" description="Mechanosensitive ion channel MscS" evidence="6">
    <location>
        <begin position="187"/>
        <end position="253"/>
    </location>
</feature>